<dbReference type="Gene3D" id="3.40.50.300">
    <property type="entry name" value="P-loop containing nucleotide triphosphate hydrolases"/>
    <property type="match status" value="1"/>
</dbReference>
<dbReference type="RefSeq" id="WP_195004937.1">
    <property type="nucleotide sequence ID" value="NZ_JADLQN010000010.1"/>
</dbReference>
<dbReference type="EMBL" id="JADLQN010000010">
    <property type="protein sequence ID" value="MBF6358096.1"/>
    <property type="molecule type" value="Genomic_DNA"/>
</dbReference>
<sequence>MSNEHNNERHYDETAEMQLLGAVLTAPDEVQADFLSVPLDAWYTRRAQQLAGLLHAMLQSGEPVNPNTVLMTAMNRGLVANGMLSGDYIFTCTQGSALAPVAPLAAERIVHLHVLRKMWQASTTVAQRVESSWSTGIDRLDTFEHISTLKTALEDIDRDLTTNIDAPKTLNEFLAERTDETNTRSWLVPGLLQRMDRVILTGQEGLGKSQLLAQWGIAMAIGQHPFTGRPLPAGTPPSRVLVVDVENAKHQLQDRYARIQEMFVERRRDFGMGPADWDNFKIARPRPGGINLLDGRDAAWVESQIADAAPDVLIFGSLYKAHNTNPNDEQPARNLAAILDRWRERYDLAILTEAHANKSTNSSGHRNMEPNGSSVWLRWPEYGYGLRRAQEDAGERDKVTVADVVAWRGARSSGRWPLQFQRSHLIPWMPADPDYSDGTR</sequence>
<evidence type="ECO:0000313" key="1">
    <source>
        <dbReference type="EMBL" id="MBF6358096.1"/>
    </source>
</evidence>
<reference evidence="1 2" key="1">
    <citation type="submission" date="2020-10" db="EMBL/GenBank/DDBJ databases">
        <title>Identification of Nocardia species via Next-generation sequencing and recognition of intraspecies genetic diversity.</title>
        <authorList>
            <person name="Li P."/>
            <person name="Li P."/>
            <person name="Lu B."/>
        </authorList>
    </citation>
    <scope>NUCLEOTIDE SEQUENCE [LARGE SCALE GENOMIC DNA]</scope>
    <source>
        <strain evidence="1 2">BJ06-0143</strain>
    </source>
</reference>
<dbReference type="InterPro" id="IPR036185">
    <property type="entry name" value="DNA_heli_DnaB-like_N_sf"/>
</dbReference>
<dbReference type="SUPFAM" id="SSF52540">
    <property type="entry name" value="P-loop containing nucleoside triphosphate hydrolases"/>
    <property type="match status" value="1"/>
</dbReference>
<comment type="caution">
    <text evidence="1">The sequence shown here is derived from an EMBL/GenBank/DDBJ whole genome shotgun (WGS) entry which is preliminary data.</text>
</comment>
<protein>
    <submittedName>
        <fullName evidence="1">AAA family ATPase</fullName>
    </submittedName>
</protein>
<dbReference type="Proteomes" id="UP000707731">
    <property type="component" value="Unassembled WGS sequence"/>
</dbReference>
<proteinExistence type="predicted"/>
<dbReference type="SUPFAM" id="SSF48024">
    <property type="entry name" value="N-terminal domain of DnaB helicase"/>
    <property type="match status" value="1"/>
</dbReference>
<accession>A0ABS0DI12</accession>
<evidence type="ECO:0000313" key="2">
    <source>
        <dbReference type="Proteomes" id="UP000707731"/>
    </source>
</evidence>
<keyword evidence="2" id="KW-1185">Reference proteome</keyword>
<dbReference type="Gene3D" id="1.10.860.10">
    <property type="entry name" value="DNAb Helicase, Chain A"/>
    <property type="match status" value="1"/>
</dbReference>
<gene>
    <name evidence="1" type="ORF">IU449_26735</name>
</gene>
<dbReference type="InterPro" id="IPR016136">
    <property type="entry name" value="DNA_helicase_N/primase_C"/>
</dbReference>
<name>A0ABS0DI12_9NOCA</name>
<dbReference type="InterPro" id="IPR027417">
    <property type="entry name" value="P-loop_NTPase"/>
</dbReference>
<organism evidence="1 2">
    <name type="scientific">Nocardia higoensis</name>
    <dbReference type="NCBI Taxonomy" id="228599"/>
    <lineage>
        <taxon>Bacteria</taxon>
        <taxon>Bacillati</taxon>
        <taxon>Actinomycetota</taxon>
        <taxon>Actinomycetes</taxon>
        <taxon>Mycobacteriales</taxon>
        <taxon>Nocardiaceae</taxon>
        <taxon>Nocardia</taxon>
    </lineage>
</organism>
<dbReference type="Pfam" id="PF13481">
    <property type="entry name" value="AAA_25"/>
    <property type="match status" value="1"/>
</dbReference>